<evidence type="ECO:0000256" key="1">
    <source>
        <dbReference type="SAM" id="MobiDB-lite"/>
    </source>
</evidence>
<name>A0AAD7S7P3_9TELE</name>
<dbReference type="Proteomes" id="UP001221898">
    <property type="component" value="Unassembled WGS sequence"/>
</dbReference>
<dbReference type="EMBL" id="JAINUG010000107">
    <property type="protein sequence ID" value="KAJ8396336.1"/>
    <property type="molecule type" value="Genomic_DNA"/>
</dbReference>
<evidence type="ECO:0000313" key="2">
    <source>
        <dbReference type="EMBL" id="KAJ8396336.1"/>
    </source>
</evidence>
<dbReference type="AlphaFoldDB" id="A0AAD7S7P3"/>
<evidence type="ECO:0000313" key="3">
    <source>
        <dbReference type="Proteomes" id="UP001221898"/>
    </source>
</evidence>
<feature type="region of interest" description="Disordered" evidence="1">
    <location>
        <begin position="1"/>
        <end position="69"/>
    </location>
</feature>
<organism evidence="2 3">
    <name type="scientific">Aldrovandia affinis</name>
    <dbReference type="NCBI Taxonomy" id="143900"/>
    <lineage>
        <taxon>Eukaryota</taxon>
        <taxon>Metazoa</taxon>
        <taxon>Chordata</taxon>
        <taxon>Craniata</taxon>
        <taxon>Vertebrata</taxon>
        <taxon>Euteleostomi</taxon>
        <taxon>Actinopterygii</taxon>
        <taxon>Neopterygii</taxon>
        <taxon>Teleostei</taxon>
        <taxon>Notacanthiformes</taxon>
        <taxon>Halosauridae</taxon>
        <taxon>Aldrovandia</taxon>
    </lineage>
</organism>
<sequence>MAPPHPKYVSSAELLEMARGQRQDALRQPDPQQDGGEEMSEHRRDGSDTMPAWSAARSHDPAQRLHGAHAKYSQGLHTGHNWVCTEDREGRGGGGAGIWVGGNAELRGL</sequence>
<proteinExistence type="predicted"/>
<gene>
    <name evidence="2" type="ORF">AAFF_G00019130</name>
</gene>
<accession>A0AAD7S7P3</accession>
<comment type="caution">
    <text evidence="2">The sequence shown here is derived from an EMBL/GenBank/DDBJ whole genome shotgun (WGS) entry which is preliminary data.</text>
</comment>
<reference evidence="2" key="1">
    <citation type="journal article" date="2023" name="Science">
        <title>Genome structures resolve the early diversification of teleost fishes.</title>
        <authorList>
            <person name="Parey E."/>
            <person name="Louis A."/>
            <person name="Montfort J."/>
            <person name="Bouchez O."/>
            <person name="Roques C."/>
            <person name="Iampietro C."/>
            <person name="Lluch J."/>
            <person name="Castinel A."/>
            <person name="Donnadieu C."/>
            <person name="Desvignes T."/>
            <person name="Floi Bucao C."/>
            <person name="Jouanno E."/>
            <person name="Wen M."/>
            <person name="Mejri S."/>
            <person name="Dirks R."/>
            <person name="Jansen H."/>
            <person name="Henkel C."/>
            <person name="Chen W.J."/>
            <person name="Zahm M."/>
            <person name="Cabau C."/>
            <person name="Klopp C."/>
            <person name="Thompson A.W."/>
            <person name="Robinson-Rechavi M."/>
            <person name="Braasch I."/>
            <person name="Lecointre G."/>
            <person name="Bobe J."/>
            <person name="Postlethwait J.H."/>
            <person name="Berthelot C."/>
            <person name="Roest Crollius H."/>
            <person name="Guiguen Y."/>
        </authorList>
    </citation>
    <scope>NUCLEOTIDE SEQUENCE</scope>
    <source>
        <strain evidence="2">NC1722</strain>
    </source>
</reference>
<keyword evidence="3" id="KW-1185">Reference proteome</keyword>
<protein>
    <submittedName>
        <fullName evidence="2">Uncharacterized protein</fullName>
    </submittedName>
</protein>
<feature type="region of interest" description="Disordered" evidence="1">
    <location>
        <begin position="89"/>
        <end position="109"/>
    </location>
</feature>